<dbReference type="Gene3D" id="3.40.50.1820">
    <property type="entry name" value="alpha/beta hydrolase"/>
    <property type="match status" value="1"/>
</dbReference>
<dbReference type="STRING" id="43041.A0A182JWD7"/>
<dbReference type="PANTHER" id="PTHR13136">
    <property type="entry name" value="TESTIS DEVELOPMENT PROTEIN PRTD"/>
    <property type="match status" value="1"/>
</dbReference>
<feature type="compositionally biased region" description="Basic and acidic residues" evidence="1">
    <location>
        <begin position="456"/>
        <end position="465"/>
    </location>
</feature>
<dbReference type="Gene3D" id="3.80.10.10">
    <property type="entry name" value="Ribonuclease Inhibitor"/>
    <property type="match status" value="1"/>
</dbReference>
<evidence type="ECO:0008006" key="4">
    <source>
        <dbReference type="Google" id="ProtNLM"/>
    </source>
</evidence>
<protein>
    <recommendedName>
        <fullName evidence="4">ATP synthase subunit s, mitochondrial</fullName>
    </recommendedName>
</protein>
<dbReference type="FunFam" id="3.40.50.1820:FF:000147">
    <property type="entry name" value="uncharacterized protein LOC108093882 isoform X9"/>
    <property type="match status" value="1"/>
</dbReference>
<keyword evidence="3" id="KW-1185">Reference proteome</keyword>
<sequence length="1113" mass="121598">MTRTLMIHRPPQCPSCHTHSHDERIDLEESYNPPIPSYNEESARRAMQESENIGVSARNSVSDEEDWEEKVNKFGWTVQQFKLFDRVARLLDTDRLARLTNTEKQHEPVHRRTVIDKSVSRLRQALASVSWETRLTQWLHVLLMENLPPSYLAIYIDVLQTLHAKLPLLVDKMIFGSSLNIAQELLGPVLKKPWEPIVTPKNRKLPGQPFIVVVPSQPNLLPQPRQQKWFTLFSTMSPVVVIQPPQDKPAPEKQNIDKQSLHLLAENMLAMTRAKIQQVRSSAPNRPIILVGFDAGSALAIQVGLVESISCVICLGFSYNTYNGVRGTPDDHIVDMTCPVLFIIGQNSARASHEEIEMLRDRMSAQTSLVVVGAADECLRVSKTKRKIEGVTQSMVDNMVADEIAEFATNCLVSPPRPKQSNLVGSFQSDIGMDQNVPSALRNDCDLTAQRKRKHPLDSKAEAKQSKKPYSRRVPKTSQPAEITHSTSQSSQDAQDIAVQSIMPTTPEKQIKSEKIILPLAKSDEMMRYDIRESGGTQIISARASTPIVLPALKRDSVPSTLSAGALHQQGNVNVKLIESNQLIHLKPATGTTQKFYSIASSSKPVMSVIANSSPAVNDSGITSVEINSPPKYTIVRNTGSTPTVFSNLGESNTTSKGTKALSETNIFDLPIVFADNDGVIQEGSPEKPKQQDTRPPTVTAPTSATTSGTIAENSVSSVQGTGTRFVTLQQPTGGIPLSVGKSKQIFNLVLNKGTLKPVDSGMIVPVGTKINLPVAVASSASSANTVGTVVSSGNAGTKFTKVVLTKPMNAGIANTSVVKNLSELLSGGKIEIVNSAGVRQTAVPGTPLTVQQGKFQSIVINSFGVNKSTSSGIAQNTTTSGSSTSGTITNVGGSKIFIKTTASALSAASASPSIKMLTLRPTMKLLSQMKPLPLPTKQVSRPFWGWVNMMFNRVDRARLKKVGPDRLCAEWLLKNGARAKFVKDTRVHVHFNALPDESIPVLMEELDGTDSGIMHIGFDHLDGLSRLRKVVLHNCVYIDDQALWKLRYVAKTLEELQISKCGNVTDHGLLQLKQLSQLQHVKTFDLPDVKNVQEVEKTLKQALPNCKFELNP</sequence>
<reference evidence="3" key="1">
    <citation type="submission" date="2013-03" db="EMBL/GenBank/DDBJ databases">
        <title>The Genome Sequence of Anopheles christyi ACHKN1017.</title>
        <authorList>
            <consortium name="The Broad Institute Genomics Platform"/>
            <person name="Neafsey D.E."/>
            <person name="Besansky N."/>
            <person name="Walker B."/>
            <person name="Young S.K."/>
            <person name="Zeng Q."/>
            <person name="Gargeya S."/>
            <person name="Fitzgerald M."/>
            <person name="Haas B."/>
            <person name="Abouelleil A."/>
            <person name="Allen A.W."/>
            <person name="Alvarado L."/>
            <person name="Arachchi H.M."/>
            <person name="Berlin A.M."/>
            <person name="Chapman S.B."/>
            <person name="Gainer-Dewar J."/>
            <person name="Goldberg J."/>
            <person name="Griggs A."/>
            <person name="Gujja S."/>
            <person name="Hansen M."/>
            <person name="Howarth C."/>
            <person name="Imamovic A."/>
            <person name="Ireland A."/>
            <person name="Larimer J."/>
            <person name="McCowan C."/>
            <person name="Murphy C."/>
            <person name="Pearson M."/>
            <person name="Poon T.W."/>
            <person name="Priest M."/>
            <person name="Roberts A."/>
            <person name="Saif S."/>
            <person name="Shea T."/>
            <person name="Sisk P."/>
            <person name="Sykes S."/>
            <person name="Wortman J."/>
            <person name="Nusbaum C."/>
            <person name="Birren B."/>
        </authorList>
    </citation>
    <scope>NUCLEOTIDE SEQUENCE [LARGE SCALE GENOMIC DNA]</scope>
    <source>
        <strain evidence="3">ACHKN1017</strain>
    </source>
</reference>
<dbReference type="InterPro" id="IPR006553">
    <property type="entry name" value="Leu-rich_rpt_Cys-con_subtyp"/>
</dbReference>
<evidence type="ECO:0000256" key="1">
    <source>
        <dbReference type="SAM" id="MobiDB-lite"/>
    </source>
</evidence>
<feature type="compositionally biased region" description="Low complexity" evidence="1">
    <location>
        <begin position="694"/>
        <end position="712"/>
    </location>
</feature>
<organism evidence="2 3">
    <name type="scientific">Anopheles christyi</name>
    <dbReference type="NCBI Taxonomy" id="43041"/>
    <lineage>
        <taxon>Eukaryota</taxon>
        <taxon>Metazoa</taxon>
        <taxon>Ecdysozoa</taxon>
        <taxon>Arthropoda</taxon>
        <taxon>Hexapoda</taxon>
        <taxon>Insecta</taxon>
        <taxon>Pterygota</taxon>
        <taxon>Neoptera</taxon>
        <taxon>Endopterygota</taxon>
        <taxon>Diptera</taxon>
        <taxon>Nematocera</taxon>
        <taxon>Culicoidea</taxon>
        <taxon>Culicidae</taxon>
        <taxon>Anophelinae</taxon>
        <taxon>Anopheles</taxon>
    </lineage>
</organism>
<dbReference type="SUPFAM" id="SSF53474">
    <property type="entry name" value="alpha/beta-Hydrolases"/>
    <property type="match status" value="1"/>
</dbReference>
<proteinExistence type="predicted"/>
<dbReference type="InterPro" id="IPR032675">
    <property type="entry name" value="LRR_dom_sf"/>
</dbReference>
<reference evidence="2" key="2">
    <citation type="submission" date="2020-05" db="UniProtKB">
        <authorList>
            <consortium name="EnsemblMetazoa"/>
        </authorList>
    </citation>
    <scope>IDENTIFICATION</scope>
    <source>
        <strain evidence="2">ACHKN1017</strain>
    </source>
</reference>
<dbReference type="Proteomes" id="UP000075881">
    <property type="component" value="Unassembled WGS sequence"/>
</dbReference>
<feature type="region of interest" description="Disordered" evidence="1">
    <location>
        <begin position="449"/>
        <end position="495"/>
    </location>
</feature>
<dbReference type="SUPFAM" id="SSF52047">
    <property type="entry name" value="RNI-like"/>
    <property type="match status" value="1"/>
</dbReference>
<dbReference type="AlphaFoldDB" id="A0A182JWD7"/>
<name>A0A182JWD7_9DIPT</name>
<feature type="compositionally biased region" description="Polar residues" evidence="1">
    <location>
        <begin position="476"/>
        <end position="494"/>
    </location>
</feature>
<feature type="compositionally biased region" description="Basic residues" evidence="1">
    <location>
        <begin position="466"/>
        <end position="475"/>
    </location>
</feature>
<dbReference type="PANTHER" id="PTHR13136:SF16">
    <property type="entry name" value="KAT8 REGULATORY NSL COMPLEX SUBUNIT 3"/>
    <property type="match status" value="1"/>
</dbReference>
<dbReference type="InterPro" id="IPR029058">
    <property type="entry name" value="AB_hydrolase_fold"/>
</dbReference>
<evidence type="ECO:0000313" key="2">
    <source>
        <dbReference type="EnsemblMetazoa" id="ACHR002819-PA"/>
    </source>
</evidence>
<dbReference type="SMART" id="SM00367">
    <property type="entry name" value="LRR_CC"/>
    <property type="match status" value="2"/>
</dbReference>
<dbReference type="GO" id="GO:0045944">
    <property type="term" value="P:positive regulation of transcription by RNA polymerase II"/>
    <property type="evidence" value="ECO:0007669"/>
    <property type="project" value="TreeGrafter"/>
</dbReference>
<feature type="region of interest" description="Disordered" evidence="1">
    <location>
        <begin position="680"/>
        <end position="717"/>
    </location>
</feature>
<accession>A0A182JWD7</accession>
<dbReference type="EnsemblMetazoa" id="ACHR002819-RA">
    <property type="protein sequence ID" value="ACHR002819-PA"/>
    <property type="gene ID" value="ACHR002819"/>
</dbReference>
<dbReference type="VEuPathDB" id="VectorBase:ACHR002819"/>
<evidence type="ECO:0000313" key="3">
    <source>
        <dbReference type="Proteomes" id="UP000075881"/>
    </source>
</evidence>
<dbReference type="GO" id="GO:0044545">
    <property type="term" value="C:NSL complex"/>
    <property type="evidence" value="ECO:0007669"/>
    <property type="project" value="TreeGrafter"/>
</dbReference>
<dbReference type="InterPro" id="IPR026555">
    <property type="entry name" value="NSL3/Tex30"/>
</dbReference>